<dbReference type="InterPro" id="IPR024084">
    <property type="entry name" value="IsoPropMal-DH-like_dom"/>
</dbReference>
<dbReference type="AlphaFoldDB" id="A0A2T0BHS7"/>
<feature type="binding site" evidence="12">
    <location>
        <position position="273"/>
    </location>
    <ligand>
        <name>Mn(2+)</name>
        <dbReference type="ChEBI" id="CHEBI:29035"/>
    </ligand>
</feature>
<feature type="binding site" evidence="13">
    <location>
        <begin position="75"/>
        <end position="77"/>
    </location>
    <ligand>
        <name>NADP(+)</name>
        <dbReference type="ChEBI" id="CHEBI:58349"/>
    </ligand>
</feature>
<dbReference type="Proteomes" id="UP000239471">
    <property type="component" value="Unassembled WGS sequence"/>
</dbReference>
<gene>
    <name evidence="15" type="primary">icd</name>
    <name evidence="15" type="ORF">CLVI_09760</name>
</gene>
<feature type="site" description="Critical for catalysis" evidence="10">
    <location>
        <position position="210"/>
    </location>
</feature>
<dbReference type="Gene3D" id="3.40.718.10">
    <property type="entry name" value="Isopropylmalate Dehydrogenase"/>
    <property type="match status" value="1"/>
</dbReference>
<dbReference type="Pfam" id="PF00180">
    <property type="entry name" value="Iso_dh"/>
    <property type="match status" value="1"/>
</dbReference>
<evidence type="ECO:0000256" key="2">
    <source>
        <dbReference type="ARBA" id="ARBA00007769"/>
    </source>
</evidence>
<evidence type="ECO:0000256" key="3">
    <source>
        <dbReference type="ARBA" id="ARBA00022532"/>
    </source>
</evidence>
<dbReference type="PANTHER" id="PTHR11822">
    <property type="entry name" value="NADP-SPECIFIC ISOCITRATE DEHYDROGENASE"/>
    <property type="match status" value="1"/>
</dbReference>
<accession>A0A2T0BHS7</accession>
<protein>
    <recommendedName>
        <fullName evidence="9">Isocitrate dehydrogenase [NADP]</fullName>
        <ecNumber evidence="9">1.1.1.42</ecNumber>
    </recommendedName>
</protein>
<feature type="binding site" evidence="11">
    <location>
        <begin position="94"/>
        <end position="100"/>
    </location>
    <ligand>
        <name>D-threo-isocitrate</name>
        <dbReference type="ChEBI" id="CHEBI:15562"/>
    </ligand>
</feature>
<dbReference type="GO" id="GO:0006102">
    <property type="term" value="P:isocitrate metabolic process"/>
    <property type="evidence" value="ECO:0007669"/>
    <property type="project" value="UniProtKB-UniRule"/>
</dbReference>
<feature type="binding site" evidence="13">
    <location>
        <position position="258"/>
    </location>
    <ligand>
        <name>NADP(+)</name>
        <dbReference type="ChEBI" id="CHEBI:58349"/>
    </ligand>
</feature>
<dbReference type="NCBIfam" id="TIGR00127">
    <property type="entry name" value="nadp_idh_euk"/>
    <property type="match status" value="1"/>
</dbReference>
<evidence type="ECO:0000256" key="10">
    <source>
        <dbReference type="PIRSR" id="PIRSR000108-1"/>
    </source>
</evidence>
<evidence type="ECO:0000256" key="9">
    <source>
        <dbReference type="PIRNR" id="PIRNR000108"/>
    </source>
</evidence>
<evidence type="ECO:0000256" key="6">
    <source>
        <dbReference type="ARBA" id="ARBA00022857"/>
    </source>
</evidence>
<feature type="binding site" evidence="13">
    <location>
        <position position="325"/>
    </location>
    <ligand>
        <name>NADP(+)</name>
        <dbReference type="ChEBI" id="CHEBI:58349"/>
    </ligand>
</feature>
<organism evidence="15 16">
    <name type="scientific">Clostridium vincentii</name>
    <dbReference type="NCBI Taxonomy" id="52704"/>
    <lineage>
        <taxon>Bacteria</taxon>
        <taxon>Bacillati</taxon>
        <taxon>Bacillota</taxon>
        <taxon>Clostridia</taxon>
        <taxon>Eubacteriales</taxon>
        <taxon>Clostridiaceae</taxon>
        <taxon>Clostridium</taxon>
    </lineage>
</organism>
<reference evidence="15 16" key="1">
    <citation type="submission" date="2018-03" db="EMBL/GenBank/DDBJ databases">
        <title>Genome sequence of Clostridium vincentii DSM 10228.</title>
        <authorList>
            <person name="Poehlein A."/>
            <person name="Daniel R."/>
        </authorList>
    </citation>
    <scope>NUCLEOTIDE SEQUENCE [LARGE SCALE GENOMIC DNA]</scope>
    <source>
        <strain evidence="15 16">DSM 10228</strain>
    </source>
</reference>
<feature type="binding site" evidence="11">
    <location>
        <position position="109"/>
    </location>
    <ligand>
        <name>D-threo-isocitrate</name>
        <dbReference type="ChEBI" id="CHEBI:15562"/>
    </ligand>
</feature>
<dbReference type="PROSITE" id="PS00470">
    <property type="entry name" value="IDH_IMDH"/>
    <property type="match status" value="1"/>
</dbReference>
<evidence type="ECO:0000256" key="8">
    <source>
        <dbReference type="ARBA" id="ARBA00023211"/>
    </source>
</evidence>
<dbReference type="EC" id="1.1.1.42" evidence="9"/>
<dbReference type="InterPro" id="IPR019818">
    <property type="entry name" value="IsoCit/isopropylmalate_DH_CS"/>
</dbReference>
<evidence type="ECO:0000256" key="13">
    <source>
        <dbReference type="PIRSR" id="PIRSR000108-4"/>
    </source>
</evidence>
<dbReference type="SMART" id="SM01329">
    <property type="entry name" value="Iso_dh"/>
    <property type="match status" value="1"/>
</dbReference>
<evidence type="ECO:0000313" key="16">
    <source>
        <dbReference type="Proteomes" id="UP000239471"/>
    </source>
</evidence>
<dbReference type="GO" id="GO:0000287">
    <property type="term" value="F:magnesium ion binding"/>
    <property type="evidence" value="ECO:0007669"/>
    <property type="project" value="InterPro"/>
</dbReference>
<dbReference type="InterPro" id="IPR004790">
    <property type="entry name" value="Isocitrate_DH_NADP"/>
</dbReference>
<comment type="similarity">
    <text evidence="2 9">Belongs to the isocitrate and isopropylmalate dehydrogenases family.</text>
</comment>
<feature type="binding site" evidence="13">
    <location>
        <begin position="307"/>
        <end position="312"/>
    </location>
    <ligand>
        <name>NADP(+)</name>
        <dbReference type="ChEBI" id="CHEBI:58349"/>
    </ligand>
</feature>
<evidence type="ECO:0000313" key="15">
    <source>
        <dbReference type="EMBL" id="PRR83428.1"/>
    </source>
</evidence>
<evidence type="ECO:0000256" key="7">
    <source>
        <dbReference type="ARBA" id="ARBA00023002"/>
    </source>
</evidence>
<evidence type="ECO:0000256" key="1">
    <source>
        <dbReference type="ARBA" id="ARBA00001936"/>
    </source>
</evidence>
<feature type="binding site" evidence="12">
    <location>
        <position position="250"/>
    </location>
    <ligand>
        <name>Mn(2+)</name>
        <dbReference type="ChEBI" id="CHEBI:29035"/>
    </ligand>
</feature>
<evidence type="ECO:0000256" key="12">
    <source>
        <dbReference type="PIRSR" id="PIRSR000108-3"/>
    </source>
</evidence>
<keyword evidence="4 9" id="KW-0479">Metal-binding</keyword>
<keyword evidence="16" id="KW-1185">Reference proteome</keyword>
<evidence type="ECO:0000256" key="4">
    <source>
        <dbReference type="ARBA" id="ARBA00022723"/>
    </source>
</evidence>
<name>A0A2T0BHS7_9CLOT</name>
<keyword evidence="8 9" id="KW-0464">Manganese</keyword>
<dbReference type="NCBIfam" id="NF006156">
    <property type="entry name" value="PRK08299.1"/>
    <property type="match status" value="1"/>
</dbReference>
<proteinExistence type="inferred from homology"/>
<comment type="caution">
    <text evidence="15">The sequence shown here is derived from an EMBL/GenBank/DDBJ whole genome shotgun (WGS) entry which is preliminary data.</text>
</comment>
<keyword evidence="5 9" id="KW-0460">Magnesium</keyword>
<feature type="site" description="Critical for catalysis" evidence="10">
    <location>
        <position position="139"/>
    </location>
</feature>
<feature type="binding site" evidence="13">
    <location>
        <position position="82"/>
    </location>
    <ligand>
        <name>NADP(+)</name>
        <dbReference type="ChEBI" id="CHEBI:58349"/>
    </ligand>
</feature>
<comment type="cofactor">
    <cofactor evidence="1">
        <name>Mn(2+)</name>
        <dbReference type="ChEBI" id="CHEBI:29035"/>
    </cofactor>
</comment>
<feature type="domain" description="Isopropylmalate dehydrogenase-like" evidence="14">
    <location>
        <begin position="9"/>
        <end position="394"/>
    </location>
</feature>
<dbReference type="EMBL" id="PVXQ01000007">
    <property type="protein sequence ID" value="PRR83428.1"/>
    <property type="molecule type" value="Genomic_DNA"/>
</dbReference>
<dbReference type="GO" id="GO:0051287">
    <property type="term" value="F:NAD binding"/>
    <property type="evidence" value="ECO:0007669"/>
    <property type="project" value="InterPro"/>
</dbReference>
<keyword evidence="6 9" id="KW-0521">NADP</keyword>
<dbReference type="PANTHER" id="PTHR11822:SF21">
    <property type="entry name" value="ISOCITRATE DEHYDROGENASE [NADP], MITOCHONDRIAL"/>
    <property type="match status" value="1"/>
</dbReference>
<feature type="binding site" evidence="11">
    <location>
        <position position="132"/>
    </location>
    <ligand>
        <name>D-threo-isocitrate</name>
        <dbReference type="ChEBI" id="CHEBI:15562"/>
    </ligand>
</feature>
<evidence type="ECO:0000256" key="5">
    <source>
        <dbReference type="ARBA" id="ARBA00022842"/>
    </source>
</evidence>
<feature type="binding site" evidence="11">
    <location>
        <position position="77"/>
    </location>
    <ligand>
        <name>D-threo-isocitrate</name>
        <dbReference type="ChEBI" id="CHEBI:15562"/>
    </ligand>
</feature>
<evidence type="ECO:0000259" key="14">
    <source>
        <dbReference type="SMART" id="SM01329"/>
    </source>
</evidence>
<dbReference type="PIRSF" id="PIRSF000108">
    <property type="entry name" value="IDH_NADP"/>
    <property type="match status" value="1"/>
</dbReference>
<dbReference type="GO" id="GO:0006099">
    <property type="term" value="P:tricarboxylic acid cycle"/>
    <property type="evidence" value="ECO:0007669"/>
    <property type="project" value="UniProtKB-KW"/>
</dbReference>
<comment type="catalytic activity">
    <reaction evidence="9">
        <text>D-threo-isocitrate + NADP(+) = 2-oxoglutarate + CO2 + NADPH</text>
        <dbReference type="Rhea" id="RHEA:19629"/>
        <dbReference type="ChEBI" id="CHEBI:15562"/>
        <dbReference type="ChEBI" id="CHEBI:16526"/>
        <dbReference type="ChEBI" id="CHEBI:16810"/>
        <dbReference type="ChEBI" id="CHEBI:57783"/>
        <dbReference type="ChEBI" id="CHEBI:58349"/>
        <dbReference type="EC" id="1.1.1.42"/>
    </reaction>
</comment>
<sequence>MKKIKMTTPLVEMDGDEMTRILWKMIKDELINPFVDLKSEYYDLGLEYRNKTNDQVTLDSAEAIKKYKVGVKCATITPNAGRVTEYDLKEMWQSPNGTIRAILDGTVFRAPIVVDSIKPYVRNWVKPITIARHAYGDIYKNVEMKTKGKGKCELVFTSETGEETRALVHNFESDGVVMGMHNINKSIESFARSCFNFALDIKQDLWFATKDTISKKYDHTFKDIFQDLFDAEYKEKFDAAGIEYFYTLIDDVVARVVKSEGGMIWACKNYDGDVMSDMVATAFGSLAMMTSVLVSPEGNYEYEAAHGTVQRHYYKHLKGEETSTNSIATIFAWSGALRKRGELDSNKELMEFADKMEEASIKTIDDGIMTKDLAVLTSLNNVKTANSFEFIKAIRDRLEKLI</sequence>
<keyword evidence="3 9" id="KW-0816">Tricarboxylic acid cycle</keyword>
<dbReference type="SUPFAM" id="SSF53659">
    <property type="entry name" value="Isocitrate/Isopropylmalate dehydrogenase-like"/>
    <property type="match status" value="1"/>
</dbReference>
<evidence type="ECO:0000256" key="11">
    <source>
        <dbReference type="PIRSR" id="PIRSR000108-2"/>
    </source>
</evidence>
<dbReference type="OrthoDB" id="9765655at2"/>
<dbReference type="RefSeq" id="WP_106059001.1">
    <property type="nucleotide sequence ID" value="NZ_PVXQ01000007.1"/>
</dbReference>
<keyword evidence="7 9" id="KW-0560">Oxidoreductase</keyword>
<comment type="cofactor">
    <cofactor evidence="9 12">
        <name>Mg(2+)</name>
        <dbReference type="ChEBI" id="CHEBI:18420"/>
    </cofactor>
    <cofactor evidence="9 12">
        <name>Mn(2+)</name>
        <dbReference type="ChEBI" id="CHEBI:29035"/>
    </cofactor>
    <text evidence="9 12">Binds 1 Mg(2+) or Mn(2+) ion per subunit.</text>
</comment>
<dbReference type="GO" id="GO:0004450">
    <property type="term" value="F:isocitrate dehydrogenase (NADP+) activity"/>
    <property type="evidence" value="ECO:0007669"/>
    <property type="project" value="UniProtKB-UniRule"/>
</dbReference>